<gene>
    <name evidence="1" type="ORF">BU14_0127s0040</name>
</gene>
<protein>
    <submittedName>
        <fullName evidence="1">Uncharacterized protein</fullName>
    </submittedName>
</protein>
<dbReference type="Proteomes" id="UP000218209">
    <property type="component" value="Unassembled WGS sequence"/>
</dbReference>
<evidence type="ECO:0000313" key="1">
    <source>
        <dbReference type="EMBL" id="OSX77943.1"/>
    </source>
</evidence>
<dbReference type="EMBL" id="KV918824">
    <property type="protein sequence ID" value="OSX77943.1"/>
    <property type="molecule type" value="Genomic_DNA"/>
</dbReference>
<dbReference type="AlphaFoldDB" id="A0A1X6PBB0"/>
<proteinExistence type="predicted"/>
<reference evidence="1 2" key="1">
    <citation type="submission" date="2017-03" db="EMBL/GenBank/DDBJ databases">
        <title>WGS assembly of Porphyra umbilicalis.</title>
        <authorList>
            <person name="Brawley S.H."/>
            <person name="Blouin N.A."/>
            <person name="Ficko-Blean E."/>
            <person name="Wheeler G.L."/>
            <person name="Lohr M."/>
            <person name="Goodson H.V."/>
            <person name="Jenkins J.W."/>
            <person name="Blaby-Haas C.E."/>
            <person name="Helliwell K.E."/>
            <person name="Chan C."/>
            <person name="Marriage T."/>
            <person name="Bhattacharya D."/>
            <person name="Klein A.S."/>
            <person name="Badis Y."/>
            <person name="Brodie J."/>
            <person name="Cao Y."/>
            <person name="Collen J."/>
            <person name="Dittami S.M."/>
            <person name="Gachon C.M."/>
            <person name="Green B.R."/>
            <person name="Karpowicz S."/>
            <person name="Kim J.W."/>
            <person name="Kudahl U."/>
            <person name="Lin S."/>
            <person name="Michel G."/>
            <person name="Mittag M."/>
            <person name="Olson B.J."/>
            <person name="Pangilinan J."/>
            <person name="Peng Y."/>
            <person name="Qiu H."/>
            <person name="Shu S."/>
            <person name="Singer J.T."/>
            <person name="Smith A.G."/>
            <person name="Sprecher B.N."/>
            <person name="Wagner V."/>
            <person name="Wang W."/>
            <person name="Wang Z.-Y."/>
            <person name="Yan J."/>
            <person name="Yarish C."/>
            <person name="Zoeuner-Riek S."/>
            <person name="Zhuang Y."/>
            <person name="Zou Y."/>
            <person name="Lindquist E.A."/>
            <person name="Grimwood J."/>
            <person name="Barry K."/>
            <person name="Rokhsar D.S."/>
            <person name="Schmutz J."/>
            <person name="Stiller J.W."/>
            <person name="Grossman A.R."/>
            <person name="Prochnik S.E."/>
        </authorList>
    </citation>
    <scope>NUCLEOTIDE SEQUENCE [LARGE SCALE GENOMIC DNA]</scope>
    <source>
        <strain evidence="1">4086291</strain>
    </source>
</reference>
<evidence type="ECO:0000313" key="2">
    <source>
        <dbReference type="Proteomes" id="UP000218209"/>
    </source>
</evidence>
<name>A0A1X6PBB0_PORUM</name>
<keyword evidence="2" id="KW-1185">Reference proteome</keyword>
<sequence length="190" mass="20956">MVTDTLDTLPLFTQISTMLKLCHVTAGRQGLFGSVVVGAMYHDGVKRTKDVRDRGGQAGSINEAKTTRMTNIVKNKVHLYLRQLCWMHSVVPHLIKPPAEASFDAMQSANVETDEQKSLTRALRCIADEYALPSSHPLRDPIKATASVLRKQLQGMSKRPGGGPMASILNSSPFRELLVEANKNVLARYK</sequence>
<organism evidence="1 2">
    <name type="scientific">Porphyra umbilicalis</name>
    <name type="common">Purple laver</name>
    <name type="synonym">Red alga</name>
    <dbReference type="NCBI Taxonomy" id="2786"/>
    <lineage>
        <taxon>Eukaryota</taxon>
        <taxon>Rhodophyta</taxon>
        <taxon>Bangiophyceae</taxon>
        <taxon>Bangiales</taxon>
        <taxon>Bangiaceae</taxon>
        <taxon>Porphyra</taxon>
    </lineage>
</organism>
<accession>A0A1X6PBB0</accession>